<keyword evidence="2" id="KW-1185">Reference proteome</keyword>
<dbReference type="EMBL" id="CAJVPM010006038">
    <property type="protein sequence ID" value="CAG8530943.1"/>
    <property type="molecule type" value="Genomic_DNA"/>
</dbReference>
<organism evidence="1 2">
    <name type="scientific">Scutellospora calospora</name>
    <dbReference type="NCBI Taxonomy" id="85575"/>
    <lineage>
        <taxon>Eukaryota</taxon>
        <taxon>Fungi</taxon>
        <taxon>Fungi incertae sedis</taxon>
        <taxon>Mucoromycota</taxon>
        <taxon>Glomeromycotina</taxon>
        <taxon>Glomeromycetes</taxon>
        <taxon>Diversisporales</taxon>
        <taxon>Gigasporaceae</taxon>
        <taxon>Scutellospora</taxon>
    </lineage>
</organism>
<evidence type="ECO:0000313" key="2">
    <source>
        <dbReference type="Proteomes" id="UP000789860"/>
    </source>
</evidence>
<protein>
    <submittedName>
        <fullName evidence="1">3575_t:CDS:1</fullName>
    </submittedName>
</protein>
<name>A0ACA9LIB9_9GLOM</name>
<reference evidence="1" key="1">
    <citation type="submission" date="2021-06" db="EMBL/GenBank/DDBJ databases">
        <authorList>
            <person name="Kallberg Y."/>
            <person name="Tangrot J."/>
            <person name="Rosling A."/>
        </authorList>
    </citation>
    <scope>NUCLEOTIDE SEQUENCE</scope>
    <source>
        <strain evidence="1">AU212A</strain>
    </source>
</reference>
<sequence>MSASTLLEIGNNLIQSPSVTTEINNPTKNRGNYVKSACRPCAKLKIKCTGEKPCDRCTKQKIVCIYEEPKKRGPKEGQPVRRSRSTSCDNRHRRQDDSRSSPIRRSRSSSCNRRHEDTSAVDNLTFMPQTFYQNQQHLDASPENNLQTSYFEPFKETRVTTGFEQDNNNALDIHFPNALYSPNNNQHLSASPENNLQPNYFEPFEETIVTTDFEQDNNNIFDIHFQNALYSPNNRQRLGASPENNLSTNHFETFKETGLTTDFEQDNNNALDIHVPNALHSPNNNQHLGAPPENNIQTNYFEPRVTTEFQQGSQQSDNDGFNYLDTDTVTNQLIPSNPPIMITIVLTFSGQRPYNDNPQPIQIQQDSHCQYEYHETQNDIMVNQANS</sequence>
<evidence type="ECO:0000313" key="1">
    <source>
        <dbReference type="EMBL" id="CAG8530943.1"/>
    </source>
</evidence>
<dbReference type="Proteomes" id="UP000789860">
    <property type="component" value="Unassembled WGS sequence"/>
</dbReference>
<gene>
    <name evidence="1" type="ORF">SCALOS_LOCUS4455</name>
</gene>
<comment type="caution">
    <text evidence="1">The sequence shown here is derived from an EMBL/GenBank/DDBJ whole genome shotgun (WGS) entry which is preliminary data.</text>
</comment>
<proteinExistence type="predicted"/>
<accession>A0ACA9LIB9</accession>